<comment type="caution">
    <text evidence="7">The sequence shown here is derived from an EMBL/GenBank/DDBJ whole genome shotgun (WGS) entry which is preliminary data.</text>
</comment>
<evidence type="ECO:0000256" key="4">
    <source>
        <dbReference type="ARBA" id="ARBA00023136"/>
    </source>
</evidence>
<dbReference type="EMBL" id="JBHLTG010000007">
    <property type="protein sequence ID" value="MFC0681170.1"/>
    <property type="molecule type" value="Genomic_DNA"/>
</dbReference>
<feature type="transmembrane region" description="Helical" evidence="5">
    <location>
        <begin position="88"/>
        <end position="105"/>
    </location>
</feature>
<dbReference type="SUPFAM" id="SSF81324">
    <property type="entry name" value="Voltage-gated potassium channels"/>
    <property type="match status" value="1"/>
</dbReference>
<evidence type="ECO:0000313" key="8">
    <source>
        <dbReference type="Proteomes" id="UP001589896"/>
    </source>
</evidence>
<evidence type="ECO:0000256" key="3">
    <source>
        <dbReference type="ARBA" id="ARBA00022989"/>
    </source>
</evidence>
<organism evidence="7 8">
    <name type="scientific">Lysobacter korlensis</name>
    <dbReference type="NCBI Taxonomy" id="553636"/>
    <lineage>
        <taxon>Bacteria</taxon>
        <taxon>Pseudomonadati</taxon>
        <taxon>Pseudomonadota</taxon>
        <taxon>Gammaproteobacteria</taxon>
        <taxon>Lysobacterales</taxon>
        <taxon>Lysobacteraceae</taxon>
        <taxon>Lysobacter</taxon>
    </lineage>
</organism>
<feature type="domain" description="Ion transport" evidence="6">
    <location>
        <begin position="47"/>
        <end position="215"/>
    </location>
</feature>
<evidence type="ECO:0000256" key="5">
    <source>
        <dbReference type="SAM" id="Phobius"/>
    </source>
</evidence>
<dbReference type="InterPro" id="IPR005821">
    <property type="entry name" value="Ion_trans_dom"/>
</dbReference>
<feature type="transmembrane region" description="Helical" evidence="5">
    <location>
        <begin position="141"/>
        <end position="162"/>
    </location>
</feature>
<feature type="transmembrane region" description="Helical" evidence="5">
    <location>
        <begin position="29"/>
        <end position="46"/>
    </location>
</feature>
<feature type="transmembrane region" description="Helical" evidence="5">
    <location>
        <begin position="53"/>
        <end position="76"/>
    </location>
</feature>
<dbReference type="RefSeq" id="WP_386673540.1">
    <property type="nucleotide sequence ID" value="NZ_JBHLTG010000007.1"/>
</dbReference>
<keyword evidence="2 5" id="KW-0812">Transmembrane</keyword>
<dbReference type="Proteomes" id="UP001589896">
    <property type="component" value="Unassembled WGS sequence"/>
</dbReference>
<accession>A0ABV6RW22</accession>
<reference evidence="7 8" key="1">
    <citation type="submission" date="2024-09" db="EMBL/GenBank/DDBJ databases">
        <authorList>
            <person name="Sun Q."/>
            <person name="Mori K."/>
        </authorList>
    </citation>
    <scope>NUCLEOTIDE SEQUENCE [LARGE SCALE GENOMIC DNA]</scope>
    <source>
        <strain evidence="7 8">KCTC 23076</strain>
    </source>
</reference>
<name>A0ABV6RW22_9GAMM</name>
<keyword evidence="3 5" id="KW-1133">Transmembrane helix</keyword>
<evidence type="ECO:0000313" key="7">
    <source>
        <dbReference type="EMBL" id="MFC0681170.1"/>
    </source>
</evidence>
<sequence>MTPASEHSETELRRLDAAEALAKRLDRPMGVLGLLFLFVILGQLLAKEQPLVSILTVLGWLFWAVFAAEFFLRAYIAGFGRRFWKRNWWQLVFLLVPFLRFFRALQALRVLRVTRLARLGGIFSAGVRGTRSAGRLLTSRIAWLGAVTAVVILASSQLLYAAGSHDRYSEALYEAAVTTITGDGITSQTPFAQFVHVLLAIYSVVIFATLAGSIGAFFLRREASEAPQNAPQ</sequence>
<evidence type="ECO:0000256" key="2">
    <source>
        <dbReference type="ARBA" id="ARBA00022692"/>
    </source>
</evidence>
<protein>
    <submittedName>
        <fullName evidence="7">Ion transporter</fullName>
    </submittedName>
</protein>
<comment type="subcellular location">
    <subcellularLocation>
        <location evidence="1">Membrane</location>
        <topology evidence="1">Multi-pass membrane protein</topology>
    </subcellularLocation>
</comment>
<dbReference type="Pfam" id="PF00520">
    <property type="entry name" value="Ion_trans"/>
    <property type="match status" value="1"/>
</dbReference>
<keyword evidence="4 5" id="KW-0472">Membrane</keyword>
<proteinExistence type="predicted"/>
<feature type="transmembrane region" description="Helical" evidence="5">
    <location>
        <begin position="194"/>
        <end position="219"/>
    </location>
</feature>
<gene>
    <name evidence="7" type="ORF">ACFFGH_25355</name>
</gene>
<keyword evidence="8" id="KW-1185">Reference proteome</keyword>
<evidence type="ECO:0000259" key="6">
    <source>
        <dbReference type="Pfam" id="PF00520"/>
    </source>
</evidence>
<evidence type="ECO:0000256" key="1">
    <source>
        <dbReference type="ARBA" id="ARBA00004141"/>
    </source>
</evidence>
<dbReference type="Gene3D" id="1.10.287.70">
    <property type="match status" value="1"/>
</dbReference>